<dbReference type="EMBL" id="JMOA01000053">
    <property type="protein sequence ID" value="KCY00192.1"/>
    <property type="molecule type" value="Genomic_DNA"/>
</dbReference>
<dbReference type="RefSeq" id="WP_031960135.1">
    <property type="nucleotide sequence ID" value="NZ_JMOA01000053.1"/>
</dbReference>
<sequence>MKKIVAELILLNNKSIYPRVYCIDETGRENEAITVTLCDAIWELRGRPLLELKELINNFILEKYYPIDQELPDMSINDKFIWVRPPLVHKSEICISNENIPEYSIDDGSPQYFNFEQFNTVCNIVEEFENIIIKHGKENLLGIKIEIDFP</sequence>
<gene>
    <name evidence="1" type="ORF">J572_3245</name>
</gene>
<protein>
    <submittedName>
        <fullName evidence="1">Uncharacterized protein</fullName>
    </submittedName>
</protein>
<dbReference type="AlphaFoldDB" id="A0A836LY21"/>
<evidence type="ECO:0000313" key="2">
    <source>
        <dbReference type="Proteomes" id="UP000027309"/>
    </source>
</evidence>
<proteinExistence type="predicted"/>
<accession>A0A836LY21</accession>
<dbReference type="Proteomes" id="UP000027309">
    <property type="component" value="Unassembled WGS sequence"/>
</dbReference>
<comment type="caution">
    <text evidence="1">The sequence shown here is derived from an EMBL/GenBank/DDBJ whole genome shotgun (WGS) entry which is preliminary data.</text>
</comment>
<evidence type="ECO:0000313" key="1">
    <source>
        <dbReference type="EMBL" id="KCY00192.1"/>
    </source>
</evidence>
<reference evidence="1 2" key="1">
    <citation type="submission" date="2014-04" db="EMBL/GenBank/DDBJ databases">
        <title>Comparative genomics and transcriptomics to identify genetic mechanisms underlying the emergence of carbapenem resistant Acinetobacter baumannii (CRAb).</title>
        <authorList>
            <person name="Harris A.D."/>
            <person name="Johnson K.J."/>
            <person name="George J."/>
            <person name="Nadendla S."/>
            <person name="Daugherty S.C."/>
            <person name="Parankush S."/>
            <person name="Sadzewicz L."/>
            <person name="Tallon L."/>
            <person name="Sengamalay N."/>
            <person name="Hazen T.H."/>
            <person name="Rasko D.A."/>
        </authorList>
    </citation>
    <scope>NUCLEOTIDE SEQUENCE [LARGE SCALE GENOMIC DNA]</scope>
    <source>
        <strain evidence="1 2">1499986</strain>
    </source>
</reference>
<name>A0A836LY21_ACIBA</name>
<organism evidence="1 2">
    <name type="scientific">Acinetobacter baumannii 1499986</name>
    <dbReference type="NCBI Taxonomy" id="1310673"/>
    <lineage>
        <taxon>Bacteria</taxon>
        <taxon>Pseudomonadati</taxon>
        <taxon>Pseudomonadota</taxon>
        <taxon>Gammaproteobacteria</taxon>
        <taxon>Moraxellales</taxon>
        <taxon>Moraxellaceae</taxon>
        <taxon>Acinetobacter</taxon>
        <taxon>Acinetobacter calcoaceticus/baumannii complex</taxon>
    </lineage>
</organism>